<protein>
    <submittedName>
        <fullName evidence="1">Uncharacterized protein</fullName>
    </submittedName>
</protein>
<dbReference type="RefSeq" id="WP_042449682.1">
    <property type="nucleotide sequence ID" value="NZ_BBPN01000016.1"/>
</dbReference>
<accession>A0A1H8B8Q5</accession>
<reference evidence="2" key="1">
    <citation type="submission" date="2016-10" db="EMBL/GenBank/DDBJ databases">
        <authorList>
            <person name="Varghese N."/>
        </authorList>
    </citation>
    <scope>NUCLEOTIDE SEQUENCE [LARGE SCALE GENOMIC DNA]</scope>
    <source>
        <strain evidence="2">DSM 45096 / BCRC 16803 / CGMCC 4.1857 / CIP 109030 / JCM 12277 / KCTC 19219 / NBRC 100920 / 33214</strain>
    </source>
</reference>
<keyword evidence="2" id="KW-1185">Reference proteome</keyword>
<evidence type="ECO:0000313" key="1">
    <source>
        <dbReference type="EMBL" id="SEM79183.1"/>
    </source>
</evidence>
<evidence type="ECO:0000313" key="2">
    <source>
        <dbReference type="Proteomes" id="UP000183015"/>
    </source>
</evidence>
<name>A0A1H8B8Q5_STRJI</name>
<gene>
    <name evidence="1" type="ORF">SAMN05414137_15915</name>
</gene>
<dbReference type="AlphaFoldDB" id="A0A1H8B8Q5"/>
<proteinExistence type="predicted"/>
<organism evidence="1 2">
    <name type="scientific">Streptacidiphilus jiangxiensis</name>
    <dbReference type="NCBI Taxonomy" id="235985"/>
    <lineage>
        <taxon>Bacteria</taxon>
        <taxon>Bacillati</taxon>
        <taxon>Actinomycetota</taxon>
        <taxon>Actinomycetes</taxon>
        <taxon>Kitasatosporales</taxon>
        <taxon>Streptomycetaceae</taxon>
        <taxon>Streptacidiphilus</taxon>
    </lineage>
</organism>
<dbReference type="EMBL" id="FOAZ01000059">
    <property type="protein sequence ID" value="SEM79183.1"/>
    <property type="molecule type" value="Genomic_DNA"/>
</dbReference>
<dbReference type="STRING" id="235985.SAMN05414137_15915"/>
<sequence>MSTLLIGRWDGDHTLTITESHQVNDGDQHAIDALTAPAFSEGTANWACEFDVDRHRDAVQRTYEEFVRDDEAHLVDDVEGYEPATD</sequence>
<dbReference type="Proteomes" id="UP000183015">
    <property type="component" value="Unassembled WGS sequence"/>
</dbReference>
<dbReference type="OrthoDB" id="4249848at2"/>